<sequence length="219" mass="24524">MIDRVPREGGIDFTMMYAAHDAFERDLRRMADAARRGLAFTVPARQGWALFTRQLHLHHGIEDRALWPALRERAAGPEETAVLDAMELEHLQIDPRLEEVEKALSGRDLTLLTRALKTLTQGLTAHMRHEETAALPLVEARLGPDGWAAFGRAIRKEQGLSGAKVYFPWLLDGAPEPTRRRLTALLPPPVRLLNARVWTPRYRSPLVFDDGPGEGTMGG</sequence>
<dbReference type="Proteomes" id="UP001501237">
    <property type="component" value="Unassembled WGS sequence"/>
</dbReference>
<dbReference type="RefSeq" id="WP_344840278.1">
    <property type="nucleotide sequence ID" value="NZ_BAAAUV010000063.1"/>
</dbReference>
<dbReference type="InterPro" id="IPR012312">
    <property type="entry name" value="Hemerythrin-like"/>
</dbReference>
<proteinExistence type="predicted"/>
<evidence type="ECO:0000313" key="2">
    <source>
        <dbReference type="EMBL" id="GAA3243899.1"/>
    </source>
</evidence>
<dbReference type="Pfam" id="PF01814">
    <property type="entry name" value="Hemerythrin"/>
    <property type="match status" value="1"/>
</dbReference>
<reference evidence="3" key="1">
    <citation type="journal article" date="2019" name="Int. J. Syst. Evol. Microbiol.">
        <title>The Global Catalogue of Microorganisms (GCM) 10K type strain sequencing project: providing services to taxonomists for standard genome sequencing and annotation.</title>
        <authorList>
            <consortium name="The Broad Institute Genomics Platform"/>
            <consortium name="The Broad Institute Genome Sequencing Center for Infectious Disease"/>
            <person name="Wu L."/>
            <person name="Ma J."/>
        </authorList>
    </citation>
    <scope>NUCLEOTIDE SEQUENCE [LARGE SCALE GENOMIC DNA]</scope>
    <source>
        <strain evidence="3">JCM 9377</strain>
    </source>
</reference>
<dbReference type="Gene3D" id="1.20.120.520">
    <property type="entry name" value="nmb1532 protein domain like"/>
    <property type="match status" value="1"/>
</dbReference>
<protein>
    <submittedName>
        <fullName evidence="2">Hemerythrin domain-containing protein</fullName>
    </submittedName>
</protein>
<organism evidence="2 3">
    <name type="scientific">Actinocorallia longicatena</name>
    <dbReference type="NCBI Taxonomy" id="111803"/>
    <lineage>
        <taxon>Bacteria</taxon>
        <taxon>Bacillati</taxon>
        <taxon>Actinomycetota</taxon>
        <taxon>Actinomycetes</taxon>
        <taxon>Streptosporangiales</taxon>
        <taxon>Thermomonosporaceae</taxon>
        <taxon>Actinocorallia</taxon>
    </lineage>
</organism>
<accession>A0ABP6QSI9</accession>
<name>A0ABP6QSI9_9ACTN</name>
<evidence type="ECO:0000313" key="3">
    <source>
        <dbReference type="Proteomes" id="UP001501237"/>
    </source>
</evidence>
<dbReference type="EMBL" id="BAAAUV010000063">
    <property type="protein sequence ID" value="GAA3243899.1"/>
    <property type="molecule type" value="Genomic_DNA"/>
</dbReference>
<gene>
    <name evidence="2" type="ORF">GCM10010468_82030</name>
</gene>
<comment type="caution">
    <text evidence="2">The sequence shown here is derived from an EMBL/GenBank/DDBJ whole genome shotgun (WGS) entry which is preliminary data.</text>
</comment>
<keyword evidence="3" id="KW-1185">Reference proteome</keyword>
<evidence type="ECO:0000259" key="1">
    <source>
        <dbReference type="Pfam" id="PF01814"/>
    </source>
</evidence>
<dbReference type="CDD" id="cd12108">
    <property type="entry name" value="Hr-like"/>
    <property type="match status" value="1"/>
</dbReference>
<feature type="domain" description="Hemerythrin-like" evidence="1">
    <location>
        <begin position="15"/>
        <end position="137"/>
    </location>
</feature>